<protein>
    <submittedName>
        <fullName evidence="1">Uncharacterized protein</fullName>
    </submittedName>
</protein>
<reference evidence="1" key="1">
    <citation type="submission" date="2019-11" db="EMBL/GenBank/DDBJ databases">
        <title>Nori genome reveals adaptations in red seaweeds to the harsh intertidal environment.</title>
        <authorList>
            <person name="Wang D."/>
            <person name="Mao Y."/>
        </authorList>
    </citation>
    <scope>NUCLEOTIDE SEQUENCE</scope>
    <source>
        <tissue evidence="1">Gametophyte</tissue>
    </source>
</reference>
<comment type="caution">
    <text evidence="1">The sequence shown here is derived from an EMBL/GenBank/DDBJ whole genome shotgun (WGS) entry which is preliminary data.</text>
</comment>
<evidence type="ECO:0000313" key="1">
    <source>
        <dbReference type="EMBL" id="KAK1857791.1"/>
    </source>
</evidence>
<dbReference type="EMBL" id="CM020618">
    <property type="protein sequence ID" value="KAK1857791.1"/>
    <property type="molecule type" value="Genomic_DNA"/>
</dbReference>
<evidence type="ECO:0000313" key="2">
    <source>
        <dbReference type="Proteomes" id="UP000798662"/>
    </source>
</evidence>
<sequence length="294" mass="29715">MGIVLGKISVETPTHTVVRAAADGAYEIRRYGSSVAAEVRSADWAAGMTEREFSKVAFPTLARYIGVFGEGENVARGGAGDGAAAAPAAGDDGPPEKMAMTAPVVMAAADDGAAATGDGDGKPEKMAMTAPVVMAATDDGSTAAGERPENMAMTAPVVTGSDAADGADAPAGGGQTVGFTMAFLLPSKYKSAAEAPRPTNDKVHLKDVPPRTVAVRKYSGNTTMGDCGEQVKGLLDALSRDGVATTGPWTLQRYNPPFSLPRTKTNEIHVPVDDVAVAKAAPEGADPLAAAGAA</sequence>
<organism evidence="1 2">
    <name type="scientific">Pyropia yezoensis</name>
    <name type="common">Susabi-nori</name>
    <name type="synonym">Porphyra yezoensis</name>
    <dbReference type="NCBI Taxonomy" id="2788"/>
    <lineage>
        <taxon>Eukaryota</taxon>
        <taxon>Rhodophyta</taxon>
        <taxon>Bangiophyceae</taxon>
        <taxon>Bangiales</taxon>
        <taxon>Bangiaceae</taxon>
        <taxon>Pyropia</taxon>
    </lineage>
</organism>
<dbReference type="Proteomes" id="UP000798662">
    <property type="component" value="Chromosome 1"/>
</dbReference>
<gene>
    <name evidence="1" type="ORF">I4F81_000406</name>
</gene>
<proteinExistence type="predicted"/>
<keyword evidence="2" id="KW-1185">Reference proteome</keyword>
<accession>A0ACC3BIL8</accession>
<name>A0ACC3BIL8_PYRYE</name>